<dbReference type="OrthoDB" id="25675at2759"/>
<dbReference type="Pfam" id="PF04900">
    <property type="entry name" value="Fcf1"/>
    <property type="match status" value="2"/>
</dbReference>
<proteinExistence type="predicted"/>
<dbReference type="VEuPathDB" id="FungiDB:MCYG_05762"/>
<feature type="region of interest" description="Disordered" evidence="2">
    <location>
        <begin position="224"/>
        <end position="336"/>
    </location>
</feature>
<dbReference type="eggNOG" id="KOG3164">
    <property type="taxonomic scope" value="Eukaryota"/>
</dbReference>
<feature type="region of interest" description="Disordered" evidence="2">
    <location>
        <begin position="141"/>
        <end position="170"/>
    </location>
</feature>
<dbReference type="RefSeq" id="XP_002845893.1">
    <property type="nucleotide sequence ID" value="XM_002845847.1"/>
</dbReference>
<dbReference type="Gene3D" id="3.40.50.1010">
    <property type="entry name" value="5'-nuclease"/>
    <property type="match status" value="1"/>
</dbReference>
<evidence type="ECO:0000256" key="1">
    <source>
        <dbReference type="ARBA" id="ARBA00023242"/>
    </source>
</evidence>
<dbReference type="EMBL" id="DS995705">
    <property type="protein sequence ID" value="EEQ32943.1"/>
    <property type="molecule type" value="Genomic_DNA"/>
</dbReference>
<keyword evidence="5" id="KW-1185">Reference proteome</keyword>
<evidence type="ECO:0000259" key="3">
    <source>
        <dbReference type="Pfam" id="PF24779"/>
    </source>
</evidence>
<dbReference type="AlphaFoldDB" id="C5FSU0"/>
<dbReference type="GO" id="GO:0032040">
    <property type="term" value="C:small-subunit processome"/>
    <property type="evidence" value="ECO:0007669"/>
    <property type="project" value="InterPro"/>
</dbReference>
<keyword evidence="1" id="KW-0539">Nucleus</keyword>
<dbReference type="InterPro" id="IPR057776">
    <property type="entry name" value="UTP23_sensor"/>
</dbReference>
<evidence type="ECO:0000313" key="4">
    <source>
        <dbReference type="EMBL" id="EEQ32943.1"/>
    </source>
</evidence>
<feature type="compositionally biased region" description="Basic and acidic residues" evidence="2">
    <location>
        <begin position="319"/>
        <end position="328"/>
    </location>
</feature>
<dbReference type="GeneID" id="9224193"/>
<dbReference type="STRING" id="554155.C5FSU0"/>
<feature type="compositionally biased region" description="Basic and acidic residues" evidence="2">
    <location>
        <begin position="243"/>
        <end position="252"/>
    </location>
</feature>
<organism evidence="4 5">
    <name type="scientific">Arthroderma otae (strain ATCC MYA-4605 / CBS 113480)</name>
    <name type="common">Microsporum canis</name>
    <dbReference type="NCBI Taxonomy" id="554155"/>
    <lineage>
        <taxon>Eukaryota</taxon>
        <taxon>Fungi</taxon>
        <taxon>Dikarya</taxon>
        <taxon>Ascomycota</taxon>
        <taxon>Pezizomycotina</taxon>
        <taxon>Eurotiomycetes</taxon>
        <taxon>Eurotiomycetidae</taxon>
        <taxon>Onygenales</taxon>
        <taxon>Arthrodermataceae</taxon>
        <taxon>Microsporum</taxon>
    </lineage>
</organism>
<evidence type="ECO:0000313" key="5">
    <source>
        <dbReference type="Proteomes" id="UP000002035"/>
    </source>
</evidence>
<dbReference type="InterPro" id="IPR006984">
    <property type="entry name" value="Fcf1/UTP23"/>
</dbReference>
<accession>C5FSU0</accession>
<protein>
    <recommendedName>
        <fullName evidence="3">UTP23 sensor motif region domain-containing protein</fullName>
    </recommendedName>
</protein>
<reference evidence="5" key="1">
    <citation type="journal article" date="2012" name="MBio">
        <title>Comparative genome analysis of Trichophyton rubrum and related dermatophytes reveals candidate genes involved in infection.</title>
        <authorList>
            <person name="Martinez D.A."/>
            <person name="Oliver B.G."/>
            <person name="Graeser Y."/>
            <person name="Goldberg J.M."/>
            <person name="Li W."/>
            <person name="Martinez-Rossi N.M."/>
            <person name="Monod M."/>
            <person name="Shelest E."/>
            <person name="Barton R.C."/>
            <person name="Birch E."/>
            <person name="Brakhage A.A."/>
            <person name="Chen Z."/>
            <person name="Gurr S.J."/>
            <person name="Heiman D."/>
            <person name="Heitman J."/>
            <person name="Kosti I."/>
            <person name="Rossi A."/>
            <person name="Saif S."/>
            <person name="Samalova M."/>
            <person name="Saunders C.W."/>
            <person name="Shea T."/>
            <person name="Summerbell R.C."/>
            <person name="Xu J."/>
            <person name="Young S."/>
            <person name="Zeng Q."/>
            <person name="Birren B.W."/>
            <person name="Cuomo C.A."/>
            <person name="White T.C."/>
        </authorList>
    </citation>
    <scope>NUCLEOTIDE SEQUENCE [LARGE SCALE GENOMIC DNA]</scope>
    <source>
        <strain evidence="5">ATCC MYA-4605 / CBS 113480</strain>
    </source>
</reference>
<feature type="compositionally biased region" description="Basic residues" evidence="2">
    <location>
        <begin position="309"/>
        <end position="318"/>
    </location>
</feature>
<sequence length="336" mass="38014">MRAKRSKKYQKLMRQYEITFGFRAPYQVLVDSHFLQSVYNFKMDLVPALERTVQGKVKPFITKCTLAAIMAAQSPQKGTGSTQRQLRPPQLPPPTVLPLRYCSHNEDSTPIDEEECLLSLLSPNPDAKRNKEHFILATADPAAEATPQSDQKRKQPHWMQAQEVPRQQHLRGQRYHLRRDARQIPGVPIIYVKRSVMILEPMSEPSSDIREGFEKGKLRSGFIEAATSTGKRKRYADEEDGDGDSHGEWVEVKKKKVKGVNPLSMKKPKRRQQAVEKPKKADEDATMGDGGVHAGADKGPEEATEQTKSKRKRRHKKKTEGAEKRDTDTPIAGAET</sequence>
<feature type="compositionally biased region" description="Basic and acidic residues" evidence="2">
    <location>
        <begin position="295"/>
        <end position="308"/>
    </location>
</feature>
<feature type="domain" description="UTP23 sensor motif region" evidence="3">
    <location>
        <begin position="253"/>
        <end position="269"/>
    </location>
</feature>
<feature type="region of interest" description="Disordered" evidence="2">
    <location>
        <begin position="74"/>
        <end position="94"/>
    </location>
</feature>
<feature type="compositionally biased region" description="Basic and acidic residues" evidence="2">
    <location>
        <begin position="273"/>
        <end position="283"/>
    </location>
</feature>
<dbReference type="Proteomes" id="UP000002035">
    <property type="component" value="Unassembled WGS sequence"/>
</dbReference>
<dbReference type="HOGENOM" id="CLU_053567_1_0_1"/>
<gene>
    <name evidence="4" type="ORF">MCYG_05762</name>
</gene>
<dbReference type="OMA" id="CCMQALY"/>
<name>C5FSU0_ARTOC</name>
<dbReference type="PANTHER" id="PTHR12416">
    <property type="entry name" value="RRNA-PROCESSING PROTEIN UTP23 HOMOLOG"/>
    <property type="match status" value="1"/>
</dbReference>
<evidence type="ECO:0000256" key="2">
    <source>
        <dbReference type="SAM" id="MobiDB-lite"/>
    </source>
</evidence>
<dbReference type="Pfam" id="PF24779">
    <property type="entry name" value="UTP23_sensor"/>
    <property type="match status" value="1"/>
</dbReference>